<evidence type="ECO:0008006" key="4">
    <source>
        <dbReference type="Google" id="ProtNLM"/>
    </source>
</evidence>
<dbReference type="AlphaFoldDB" id="A0A9Q1FF54"/>
<feature type="compositionally biased region" description="Gly residues" evidence="1">
    <location>
        <begin position="230"/>
        <end position="239"/>
    </location>
</feature>
<gene>
    <name evidence="2" type="ORF">SKAU_G00198880</name>
</gene>
<accession>A0A9Q1FF54</accession>
<keyword evidence="3" id="KW-1185">Reference proteome</keyword>
<dbReference type="OrthoDB" id="443915at2759"/>
<feature type="compositionally biased region" description="Basic and acidic residues" evidence="1">
    <location>
        <begin position="308"/>
        <end position="318"/>
    </location>
</feature>
<proteinExistence type="predicted"/>
<comment type="caution">
    <text evidence="2">The sequence shown here is derived from an EMBL/GenBank/DDBJ whole genome shotgun (WGS) entry which is preliminary data.</text>
</comment>
<organism evidence="2 3">
    <name type="scientific">Synaphobranchus kaupii</name>
    <name type="common">Kaup's arrowtooth eel</name>
    <dbReference type="NCBI Taxonomy" id="118154"/>
    <lineage>
        <taxon>Eukaryota</taxon>
        <taxon>Metazoa</taxon>
        <taxon>Chordata</taxon>
        <taxon>Craniata</taxon>
        <taxon>Vertebrata</taxon>
        <taxon>Euteleostomi</taxon>
        <taxon>Actinopterygii</taxon>
        <taxon>Neopterygii</taxon>
        <taxon>Teleostei</taxon>
        <taxon>Anguilliformes</taxon>
        <taxon>Synaphobranchidae</taxon>
        <taxon>Synaphobranchus</taxon>
    </lineage>
</organism>
<protein>
    <recommendedName>
        <fullName evidence="4">Fibronectin type III domain-containing protein 3B</fullName>
    </recommendedName>
</protein>
<feature type="region of interest" description="Disordered" evidence="1">
    <location>
        <begin position="182"/>
        <end position="318"/>
    </location>
</feature>
<sequence length="318" mass="34278">MYVTMMMTDQIPLDLPPPLLNGEVPMMPHMVNGDGSQQVILVQVNPGETFTIRAEDGSLQCIQGPAEVPMMSPNGSIPPIHVPPGYISQVLEDNTGVRRVVVTPQSPECYPPSYSPAISPTHHLPPFLAHPHFIPNSHTAFYPPVSPGDMPPHQYYQHHLPPMYSEEIIPVYGMSNYIGREEQYSKPQPKKMKERQLDRQNRLNSPPSSIYKSGGGCTATHNGYGKSHSGVGGGGGGHGQPRHQEDGQAGREAAPEPANRTCKEVCADGDSTGTVTALVPSLPHNSEGLKLPRRGAPGAGVLLPGIRARSESDRQGPH</sequence>
<dbReference type="Proteomes" id="UP001152622">
    <property type="component" value="Chromosome 6"/>
</dbReference>
<name>A0A9Q1FF54_SYNKA</name>
<evidence type="ECO:0000313" key="3">
    <source>
        <dbReference type="Proteomes" id="UP001152622"/>
    </source>
</evidence>
<evidence type="ECO:0000256" key="1">
    <source>
        <dbReference type="SAM" id="MobiDB-lite"/>
    </source>
</evidence>
<reference evidence="2" key="1">
    <citation type="journal article" date="2023" name="Science">
        <title>Genome structures resolve the early diversification of teleost fishes.</title>
        <authorList>
            <person name="Parey E."/>
            <person name="Louis A."/>
            <person name="Montfort J."/>
            <person name="Bouchez O."/>
            <person name="Roques C."/>
            <person name="Iampietro C."/>
            <person name="Lluch J."/>
            <person name="Castinel A."/>
            <person name="Donnadieu C."/>
            <person name="Desvignes T."/>
            <person name="Floi Bucao C."/>
            <person name="Jouanno E."/>
            <person name="Wen M."/>
            <person name="Mejri S."/>
            <person name="Dirks R."/>
            <person name="Jansen H."/>
            <person name="Henkel C."/>
            <person name="Chen W.J."/>
            <person name="Zahm M."/>
            <person name="Cabau C."/>
            <person name="Klopp C."/>
            <person name="Thompson A.W."/>
            <person name="Robinson-Rechavi M."/>
            <person name="Braasch I."/>
            <person name="Lecointre G."/>
            <person name="Bobe J."/>
            <person name="Postlethwait J.H."/>
            <person name="Berthelot C."/>
            <person name="Roest Crollius H."/>
            <person name="Guiguen Y."/>
        </authorList>
    </citation>
    <scope>NUCLEOTIDE SEQUENCE</scope>
    <source>
        <strain evidence="2">WJC10195</strain>
    </source>
</reference>
<feature type="compositionally biased region" description="Polar residues" evidence="1">
    <location>
        <begin position="202"/>
        <end position="211"/>
    </location>
</feature>
<evidence type="ECO:0000313" key="2">
    <source>
        <dbReference type="EMBL" id="KAJ8357094.1"/>
    </source>
</evidence>
<dbReference type="EMBL" id="JAINUF010000006">
    <property type="protein sequence ID" value="KAJ8357094.1"/>
    <property type="molecule type" value="Genomic_DNA"/>
</dbReference>